<sequence length="229" mass="25964">MSNRSDLRTVFGTKDSQVQPKDFTELTQLLKRAGEFGDNEQLWLGPDICSDGARECRRQLIDGFIDALFRFNDQEVVASEYYYVYKGKVYQIVLRKRRRPTAEIILVAIIGEADILTSMALYSFLNDQTRNPTGVIGVVVDNGNAGFELCNLDMLHSEKIETRSKSGLSMVSFLQCILHVKEDRKVEKEVEKIVGEIKAILLRDSESPESLSRVFAQGFGKLKRCLPFV</sequence>
<proteinExistence type="predicted"/>
<evidence type="ECO:0000313" key="2">
    <source>
        <dbReference type="Proteomes" id="UP000053477"/>
    </source>
</evidence>
<gene>
    <name evidence="1" type="ORF">SCHPADRAFT_924086</name>
</gene>
<dbReference type="Proteomes" id="UP000053477">
    <property type="component" value="Unassembled WGS sequence"/>
</dbReference>
<name>A0A0H2SDB3_9AGAM</name>
<dbReference type="AlphaFoldDB" id="A0A0H2SDB3"/>
<keyword evidence="2" id="KW-1185">Reference proteome</keyword>
<protein>
    <submittedName>
        <fullName evidence="1">Uncharacterized protein</fullName>
    </submittedName>
</protein>
<dbReference type="InParanoid" id="A0A0H2SDB3"/>
<organism evidence="1 2">
    <name type="scientific">Schizopora paradoxa</name>
    <dbReference type="NCBI Taxonomy" id="27342"/>
    <lineage>
        <taxon>Eukaryota</taxon>
        <taxon>Fungi</taxon>
        <taxon>Dikarya</taxon>
        <taxon>Basidiomycota</taxon>
        <taxon>Agaricomycotina</taxon>
        <taxon>Agaricomycetes</taxon>
        <taxon>Hymenochaetales</taxon>
        <taxon>Schizoporaceae</taxon>
        <taxon>Schizopora</taxon>
    </lineage>
</organism>
<accession>A0A0H2SDB3</accession>
<dbReference type="EMBL" id="KQ085884">
    <property type="protein sequence ID" value="KLO19753.1"/>
    <property type="molecule type" value="Genomic_DNA"/>
</dbReference>
<reference evidence="1 2" key="1">
    <citation type="submission" date="2015-04" db="EMBL/GenBank/DDBJ databases">
        <title>Complete genome sequence of Schizopora paradoxa KUC8140, a cosmopolitan wood degrader in East Asia.</title>
        <authorList>
            <consortium name="DOE Joint Genome Institute"/>
            <person name="Min B."/>
            <person name="Park H."/>
            <person name="Jang Y."/>
            <person name="Kim J.-J."/>
            <person name="Kim K.H."/>
            <person name="Pangilinan J."/>
            <person name="Lipzen A."/>
            <person name="Riley R."/>
            <person name="Grigoriev I.V."/>
            <person name="Spatafora J.W."/>
            <person name="Choi I.-G."/>
        </authorList>
    </citation>
    <scope>NUCLEOTIDE SEQUENCE [LARGE SCALE GENOMIC DNA]</scope>
    <source>
        <strain evidence="1 2">KUC8140</strain>
    </source>
</reference>
<evidence type="ECO:0000313" key="1">
    <source>
        <dbReference type="EMBL" id="KLO19753.1"/>
    </source>
</evidence>